<evidence type="ECO:0000313" key="2">
    <source>
        <dbReference type="Proteomes" id="UP000805193"/>
    </source>
</evidence>
<reference evidence="1 2" key="1">
    <citation type="journal article" date="2020" name="Cell">
        <title>Large-Scale Comparative Analyses of Tick Genomes Elucidate Their Genetic Diversity and Vector Capacities.</title>
        <authorList>
            <consortium name="Tick Genome and Microbiome Consortium (TIGMIC)"/>
            <person name="Jia N."/>
            <person name="Wang J."/>
            <person name="Shi W."/>
            <person name="Du L."/>
            <person name="Sun Y."/>
            <person name="Zhan W."/>
            <person name="Jiang J.F."/>
            <person name="Wang Q."/>
            <person name="Zhang B."/>
            <person name="Ji P."/>
            <person name="Bell-Sakyi L."/>
            <person name="Cui X.M."/>
            <person name="Yuan T.T."/>
            <person name="Jiang B.G."/>
            <person name="Yang W.F."/>
            <person name="Lam T.T."/>
            <person name="Chang Q.C."/>
            <person name="Ding S.J."/>
            <person name="Wang X.J."/>
            <person name="Zhu J.G."/>
            <person name="Ruan X.D."/>
            <person name="Zhao L."/>
            <person name="Wei J.T."/>
            <person name="Ye R.Z."/>
            <person name="Que T.C."/>
            <person name="Du C.H."/>
            <person name="Zhou Y.H."/>
            <person name="Cheng J.X."/>
            <person name="Dai P.F."/>
            <person name="Guo W.B."/>
            <person name="Han X.H."/>
            <person name="Huang E.J."/>
            <person name="Li L.F."/>
            <person name="Wei W."/>
            <person name="Gao Y.C."/>
            <person name="Liu J.Z."/>
            <person name="Shao H.Z."/>
            <person name="Wang X."/>
            <person name="Wang C.C."/>
            <person name="Yang T.C."/>
            <person name="Huo Q.B."/>
            <person name="Li W."/>
            <person name="Chen H.Y."/>
            <person name="Chen S.E."/>
            <person name="Zhou L.G."/>
            <person name="Ni X.B."/>
            <person name="Tian J.H."/>
            <person name="Sheng Y."/>
            <person name="Liu T."/>
            <person name="Pan Y.S."/>
            <person name="Xia L.Y."/>
            <person name="Li J."/>
            <person name="Zhao F."/>
            <person name="Cao W.C."/>
        </authorList>
    </citation>
    <scope>NUCLEOTIDE SEQUENCE [LARGE SCALE GENOMIC DNA]</scope>
    <source>
        <strain evidence="1">Iper-2018</strain>
    </source>
</reference>
<accession>A0AC60QE14</accession>
<evidence type="ECO:0000313" key="1">
    <source>
        <dbReference type="EMBL" id="KAG0432251.1"/>
    </source>
</evidence>
<organism evidence="1 2">
    <name type="scientific">Ixodes persulcatus</name>
    <name type="common">Taiga tick</name>
    <dbReference type="NCBI Taxonomy" id="34615"/>
    <lineage>
        <taxon>Eukaryota</taxon>
        <taxon>Metazoa</taxon>
        <taxon>Ecdysozoa</taxon>
        <taxon>Arthropoda</taxon>
        <taxon>Chelicerata</taxon>
        <taxon>Arachnida</taxon>
        <taxon>Acari</taxon>
        <taxon>Parasitiformes</taxon>
        <taxon>Ixodida</taxon>
        <taxon>Ixodoidea</taxon>
        <taxon>Ixodidae</taxon>
        <taxon>Ixodinae</taxon>
        <taxon>Ixodes</taxon>
    </lineage>
</organism>
<comment type="caution">
    <text evidence="1">The sequence shown here is derived from an EMBL/GenBank/DDBJ whole genome shotgun (WGS) entry which is preliminary data.</text>
</comment>
<proteinExistence type="predicted"/>
<keyword evidence="2" id="KW-1185">Reference proteome</keyword>
<name>A0AC60QE14_IXOPE</name>
<sequence length="103" mass="12103">MERICQKLNIGTKTSESKAVKKVEKAKKEEVVLKQASKRERDKVRKQNLLSDNKQEDKLIKQLEKKLFLNKRKNKNMPKSFIDEGLDCILQYSTLLKQMNNPI</sequence>
<protein>
    <submittedName>
        <fullName evidence="1">Uncharacterized protein</fullName>
    </submittedName>
</protein>
<dbReference type="Proteomes" id="UP000805193">
    <property type="component" value="Unassembled WGS sequence"/>
</dbReference>
<dbReference type="EMBL" id="JABSTQ010009167">
    <property type="protein sequence ID" value="KAG0432251.1"/>
    <property type="molecule type" value="Genomic_DNA"/>
</dbReference>
<gene>
    <name evidence="1" type="ORF">HPB47_021050</name>
</gene>